<evidence type="ECO:0000313" key="2">
    <source>
        <dbReference type="Proteomes" id="UP000600918"/>
    </source>
</evidence>
<dbReference type="EMBL" id="JACSDY010000147">
    <property type="protein sequence ID" value="KAF7379612.1"/>
    <property type="molecule type" value="Genomic_DNA"/>
</dbReference>
<keyword evidence="2" id="KW-1185">Reference proteome</keyword>
<dbReference type="Proteomes" id="UP000600918">
    <property type="component" value="Unassembled WGS sequence"/>
</dbReference>
<dbReference type="AlphaFoldDB" id="A0A834J0M2"/>
<name>A0A834J0M2_VESPE</name>
<evidence type="ECO:0000313" key="1">
    <source>
        <dbReference type="EMBL" id="KAF7379612.1"/>
    </source>
</evidence>
<organism evidence="1 2">
    <name type="scientific">Vespula pensylvanica</name>
    <name type="common">Western yellow jacket</name>
    <name type="synonym">Wasp</name>
    <dbReference type="NCBI Taxonomy" id="30213"/>
    <lineage>
        <taxon>Eukaryota</taxon>
        <taxon>Metazoa</taxon>
        <taxon>Ecdysozoa</taxon>
        <taxon>Arthropoda</taxon>
        <taxon>Hexapoda</taxon>
        <taxon>Insecta</taxon>
        <taxon>Pterygota</taxon>
        <taxon>Neoptera</taxon>
        <taxon>Endopterygota</taxon>
        <taxon>Hymenoptera</taxon>
        <taxon>Apocrita</taxon>
        <taxon>Aculeata</taxon>
        <taxon>Vespoidea</taxon>
        <taxon>Vespidae</taxon>
        <taxon>Vespinae</taxon>
        <taxon>Vespula</taxon>
    </lineage>
</organism>
<gene>
    <name evidence="1" type="ORF">H0235_018487</name>
</gene>
<reference evidence="1" key="1">
    <citation type="journal article" date="2020" name="G3 (Bethesda)">
        <title>High-Quality Assemblies for Three Invasive Social Wasps from the &lt;i&gt;Vespula&lt;/i&gt; Genus.</title>
        <authorList>
            <person name="Harrop T.W.R."/>
            <person name="Guhlin J."/>
            <person name="McLaughlin G.M."/>
            <person name="Permina E."/>
            <person name="Stockwell P."/>
            <person name="Gilligan J."/>
            <person name="Le Lec M.F."/>
            <person name="Gruber M.A.M."/>
            <person name="Quinn O."/>
            <person name="Lovegrove M."/>
            <person name="Duncan E.J."/>
            <person name="Remnant E.J."/>
            <person name="Van Eeckhoven J."/>
            <person name="Graham B."/>
            <person name="Knapp R.A."/>
            <person name="Langford K.W."/>
            <person name="Kronenberg Z."/>
            <person name="Press M.O."/>
            <person name="Eacker S.M."/>
            <person name="Wilson-Rankin E.E."/>
            <person name="Purcell J."/>
            <person name="Lester P.J."/>
            <person name="Dearden P.K."/>
        </authorList>
    </citation>
    <scope>NUCLEOTIDE SEQUENCE</scope>
    <source>
        <strain evidence="1">Volc-1</strain>
    </source>
</reference>
<sequence>MHISILAVRILRKTKRCGGDTVPLGGNIRPPPLTMGPVMSRISTIHISILANETEWWGCSATWGEYKRAALGSGFIHATKFHHAHLNPRGTHAPKDAIGANFHFALSKAVDSLSPWGTQKFP</sequence>
<accession>A0A834J0M2</accession>
<protein>
    <submittedName>
        <fullName evidence="1">Uncharacterized protein</fullName>
    </submittedName>
</protein>
<proteinExistence type="predicted"/>
<comment type="caution">
    <text evidence="1">The sequence shown here is derived from an EMBL/GenBank/DDBJ whole genome shotgun (WGS) entry which is preliminary data.</text>
</comment>